<comment type="subcellular location">
    <subcellularLocation>
        <location evidence="1">Nucleus</location>
    </subcellularLocation>
</comment>
<evidence type="ECO:0000256" key="3">
    <source>
        <dbReference type="ARBA" id="ARBA00022723"/>
    </source>
</evidence>
<evidence type="ECO:0000256" key="10">
    <source>
        <dbReference type="ARBA" id="ARBA00023242"/>
    </source>
</evidence>
<keyword evidence="2" id="KW-0678">Repressor</keyword>
<keyword evidence="3" id="KW-0479">Metal-binding</keyword>
<name>A0A7K4R9T9_9TYRA</name>
<evidence type="ECO:0000256" key="9">
    <source>
        <dbReference type="ARBA" id="ARBA00023163"/>
    </source>
</evidence>
<keyword evidence="9" id="KW-0804">Transcription</keyword>
<dbReference type="Pfam" id="PF00096">
    <property type="entry name" value="zf-C2H2"/>
    <property type="match status" value="3"/>
</dbReference>
<dbReference type="FunFam" id="3.30.160.60:FF:000018">
    <property type="entry name" value="Krueppel-like factor 15"/>
    <property type="match status" value="1"/>
</dbReference>
<sequence length="139" mass="16201">VKMDPGSVFPMDMNSDSEDSASESGPAPFQDLQREPVVRGPRADSPDLKKRRIHQCDFEGCNKVYTKSSHLKAHRRIHTGEKPYKCTWEGCTWKFARSDELTRHFRKHTGIKPFRCSDCDRSFSRSDHLALHRRRHVMM</sequence>
<dbReference type="PROSITE" id="PS50157">
    <property type="entry name" value="ZINC_FINGER_C2H2_2"/>
    <property type="match status" value="3"/>
</dbReference>
<dbReference type="SUPFAM" id="SSF57667">
    <property type="entry name" value="beta-beta-alpha zinc fingers"/>
    <property type="match status" value="2"/>
</dbReference>
<dbReference type="GO" id="GO:0005634">
    <property type="term" value="C:nucleus"/>
    <property type="evidence" value="ECO:0007669"/>
    <property type="project" value="UniProtKB-SubCell"/>
</dbReference>
<protein>
    <submittedName>
        <fullName evidence="14">KLF8 factor</fullName>
    </submittedName>
</protein>
<evidence type="ECO:0000256" key="5">
    <source>
        <dbReference type="ARBA" id="ARBA00022771"/>
    </source>
</evidence>
<dbReference type="PANTHER" id="PTHR23235:SF46">
    <property type="entry name" value="KRUEPPEL-LIKE FACTOR 8"/>
    <property type="match status" value="1"/>
</dbReference>
<dbReference type="FunFam" id="3.30.160.60:FF:000021">
    <property type="entry name" value="Basic krueppel-like factor 3"/>
    <property type="match status" value="1"/>
</dbReference>
<reference evidence="14 15" key="1">
    <citation type="submission" date="2019-09" db="EMBL/GenBank/DDBJ databases">
        <title>Bird 10,000 Genomes (B10K) Project - Family phase.</title>
        <authorList>
            <person name="Zhang G."/>
        </authorList>
    </citation>
    <scope>NUCLEOTIDE SEQUENCE [LARGE SCALE GENOMIC DNA]</scope>
    <source>
        <strain evidence="14">B10K-DU-004-15</strain>
        <tissue evidence="14">Mixed tissue sample</tissue>
    </source>
</reference>
<dbReference type="GO" id="GO:0008270">
    <property type="term" value="F:zinc ion binding"/>
    <property type="evidence" value="ECO:0007669"/>
    <property type="project" value="UniProtKB-KW"/>
</dbReference>
<keyword evidence="7" id="KW-0805">Transcription regulation</keyword>
<feature type="non-terminal residue" evidence="14">
    <location>
        <position position="1"/>
    </location>
</feature>
<evidence type="ECO:0000313" key="14">
    <source>
        <dbReference type="EMBL" id="NWQ70069.1"/>
    </source>
</evidence>
<feature type="domain" description="C2H2-type" evidence="13">
    <location>
        <begin position="114"/>
        <end position="139"/>
    </location>
</feature>
<feature type="region of interest" description="Disordered" evidence="12">
    <location>
        <begin position="1"/>
        <end position="49"/>
    </location>
</feature>
<dbReference type="GO" id="GO:0000981">
    <property type="term" value="F:DNA-binding transcription factor activity, RNA polymerase II-specific"/>
    <property type="evidence" value="ECO:0007669"/>
    <property type="project" value="TreeGrafter"/>
</dbReference>
<keyword evidence="6" id="KW-0862">Zinc</keyword>
<dbReference type="GO" id="GO:0000978">
    <property type="term" value="F:RNA polymerase II cis-regulatory region sequence-specific DNA binding"/>
    <property type="evidence" value="ECO:0007669"/>
    <property type="project" value="TreeGrafter"/>
</dbReference>
<evidence type="ECO:0000256" key="2">
    <source>
        <dbReference type="ARBA" id="ARBA00022491"/>
    </source>
</evidence>
<gene>
    <name evidence="14" type="primary">Klf8</name>
    <name evidence="14" type="ORF">NEOCIN_R12854</name>
</gene>
<feature type="domain" description="C2H2-type" evidence="13">
    <location>
        <begin position="84"/>
        <end position="113"/>
    </location>
</feature>
<evidence type="ECO:0000256" key="7">
    <source>
        <dbReference type="ARBA" id="ARBA00023015"/>
    </source>
</evidence>
<feature type="non-terminal residue" evidence="14">
    <location>
        <position position="139"/>
    </location>
</feature>
<evidence type="ECO:0000313" key="15">
    <source>
        <dbReference type="Proteomes" id="UP000556200"/>
    </source>
</evidence>
<dbReference type="SMART" id="SM00355">
    <property type="entry name" value="ZnF_C2H2"/>
    <property type="match status" value="3"/>
</dbReference>
<dbReference type="InterPro" id="IPR036236">
    <property type="entry name" value="Znf_C2H2_sf"/>
</dbReference>
<comment type="caution">
    <text evidence="14">The sequence shown here is derived from an EMBL/GenBank/DDBJ whole genome shotgun (WGS) entry which is preliminary data.</text>
</comment>
<dbReference type="PROSITE" id="PS00028">
    <property type="entry name" value="ZINC_FINGER_C2H2_1"/>
    <property type="match status" value="3"/>
</dbReference>
<proteinExistence type="predicted"/>
<accession>A0A7K4R9T9</accession>
<dbReference type="InterPro" id="IPR013087">
    <property type="entry name" value="Znf_C2H2_type"/>
</dbReference>
<dbReference type="EMBL" id="VYZA01001215">
    <property type="protein sequence ID" value="NWQ70069.1"/>
    <property type="molecule type" value="Genomic_DNA"/>
</dbReference>
<evidence type="ECO:0000256" key="8">
    <source>
        <dbReference type="ARBA" id="ARBA00023125"/>
    </source>
</evidence>
<evidence type="ECO:0000256" key="6">
    <source>
        <dbReference type="ARBA" id="ARBA00022833"/>
    </source>
</evidence>
<organism evidence="14 15">
    <name type="scientific">Neopipo cinnamomea</name>
    <dbReference type="NCBI Taxonomy" id="456388"/>
    <lineage>
        <taxon>Eukaryota</taxon>
        <taxon>Metazoa</taxon>
        <taxon>Chordata</taxon>
        <taxon>Craniata</taxon>
        <taxon>Vertebrata</taxon>
        <taxon>Euteleostomi</taxon>
        <taxon>Archelosauria</taxon>
        <taxon>Archosauria</taxon>
        <taxon>Dinosauria</taxon>
        <taxon>Saurischia</taxon>
        <taxon>Theropoda</taxon>
        <taxon>Coelurosauria</taxon>
        <taxon>Aves</taxon>
        <taxon>Neognathae</taxon>
        <taxon>Neoaves</taxon>
        <taxon>Telluraves</taxon>
        <taxon>Australaves</taxon>
        <taxon>Passeriformes</taxon>
        <taxon>Tyrannidae</taxon>
        <taxon>Neopipo</taxon>
    </lineage>
</organism>
<feature type="domain" description="C2H2-type" evidence="13">
    <location>
        <begin position="54"/>
        <end position="83"/>
    </location>
</feature>
<evidence type="ECO:0000259" key="13">
    <source>
        <dbReference type="PROSITE" id="PS50157"/>
    </source>
</evidence>
<dbReference type="PANTHER" id="PTHR23235">
    <property type="entry name" value="KRUEPPEL-LIKE TRANSCRIPTION FACTOR"/>
    <property type="match status" value="1"/>
</dbReference>
<keyword evidence="15" id="KW-1185">Reference proteome</keyword>
<keyword evidence="4" id="KW-0677">Repeat</keyword>
<keyword evidence="5 11" id="KW-0863">Zinc-finger</keyword>
<evidence type="ECO:0000256" key="12">
    <source>
        <dbReference type="SAM" id="MobiDB-lite"/>
    </source>
</evidence>
<feature type="compositionally biased region" description="Basic and acidic residues" evidence="12">
    <location>
        <begin position="32"/>
        <end position="48"/>
    </location>
</feature>
<dbReference type="Proteomes" id="UP000556200">
    <property type="component" value="Unassembled WGS sequence"/>
</dbReference>
<evidence type="ECO:0000256" key="4">
    <source>
        <dbReference type="ARBA" id="ARBA00022737"/>
    </source>
</evidence>
<dbReference type="AlphaFoldDB" id="A0A7K4R9T9"/>
<keyword evidence="8" id="KW-0238">DNA-binding</keyword>
<evidence type="ECO:0000256" key="11">
    <source>
        <dbReference type="PROSITE-ProRule" id="PRU00042"/>
    </source>
</evidence>
<keyword evidence="10" id="KW-0539">Nucleus</keyword>
<evidence type="ECO:0000256" key="1">
    <source>
        <dbReference type="ARBA" id="ARBA00004123"/>
    </source>
</evidence>
<dbReference type="FunFam" id="3.30.160.60:FF:000563">
    <property type="entry name" value="Krueppel-like factor 8"/>
    <property type="match status" value="1"/>
</dbReference>
<dbReference type="Gene3D" id="3.30.160.60">
    <property type="entry name" value="Classic Zinc Finger"/>
    <property type="match status" value="3"/>
</dbReference>